<dbReference type="AlphaFoldDB" id="A0A558FD71"/>
<organism evidence="1 2">
    <name type="scientific">Acinetobacter colistiniresistens</name>
    <dbReference type="NCBI Taxonomy" id="280145"/>
    <lineage>
        <taxon>Bacteria</taxon>
        <taxon>Pseudomonadati</taxon>
        <taxon>Pseudomonadota</taxon>
        <taxon>Gammaproteobacteria</taxon>
        <taxon>Moraxellales</taxon>
        <taxon>Moraxellaceae</taxon>
        <taxon>Acinetobacter</taxon>
    </lineage>
</organism>
<evidence type="ECO:0000313" key="2">
    <source>
        <dbReference type="Proteomes" id="UP000316981"/>
    </source>
</evidence>
<evidence type="ECO:0000313" key="1">
    <source>
        <dbReference type="EMBL" id="TVT83441.1"/>
    </source>
</evidence>
<sequence>MNTELIQYVPIAPRVQSKYRELVGICVLFFEIVDRSVYLSVKINHVQRKGCLAICPDQINDLANELQLKPINLQELKNALENLIYPKFSGEKTIHSPIWNNAEVTVWEFQLNQIDRVEEMKTTYTDASLCIDSSLGALRVWRKSLEASTGDKDVIYNNNDLIFLLQDLEHKLEKVQRYVEDTE</sequence>
<dbReference type="EMBL" id="VMTP01000048">
    <property type="protein sequence ID" value="TVT83441.1"/>
    <property type="molecule type" value="Genomic_DNA"/>
</dbReference>
<proteinExistence type="predicted"/>
<name>A0A558FD71_9GAMM</name>
<gene>
    <name evidence="1" type="ORF">FPV60_07740</name>
</gene>
<protein>
    <submittedName>
        <fullName evidence="1">Uncharacterized protein</fullName>
    </submittedName>
</protein>
<dbReference type="Proteomes" id="UP000316981">
    <property type="component" value="Unassembled WGS sequence"/>
</dbReference>
<accession>A0A558FD71</accession>
<comment type="caution">
    <text evidence="1">The sequence shown here is derived from an EMBL/GenBank/DDBJ whole genome shotgun (WGS) entry which is preliminary data.</text>
</comment>
<dbReference type="RefSeq" id="WP_144583220.1">
    <property type="nucleotide sequence ID" value="NZ_VMTP01000048.1"/>
</dbReference>
<reference evidence="1 2" key="1">
    <citation type="submission" date="2019-07" db="EMBL/GenBank/DDBJ databases">
        <title>Draft Genome Sequence of the first blaOXA-58-Harboring Acinetobacter colistiniresistens clinical isolate from Brazil.</title>
        <authorList>
            <person name="Favaro L.S."/>
            <person name="Paula-Petroli S.B."/>
            <person name="Moura C.F."/>
            <person name="Tognim M.C.B."/>
            <person name="Venancio E.J."/>
            <person name="Yamada-Ogatta S.F."/>
            <person name="Carrara-Marroni F.E."/>
        </authorList>
    </citation>
    <scope>NUCLEOTIDE SEQUENCE [LARGE SCALE GENOMIC DNA]</scope>
    <source>
        <strain evidence="1 2">DL</strain>
    </source>
</reference>